<feature type="region of interest" description="Disordered" evidence="11">
    <location>
        <begin position="1"/>
        <end position="118"/>
    </location>
</feature>
<dbReference type="OrthoDB" id="347657at2759"/>
<comment type="catalytic activity">
    <reaction evidence="9">
        <text>L-seryl-[protein] + ATP = O-phospho-L-seryl-[protein] + ADP + H(+)</text>
        <dbReference type="Rhea" id="RHEA:17989"/>
        <dbReference type="Rhea" id="RHEA-COMP:9863"/>
        <dbReference type="Rhea" id="RHEA-COMP:11604"/>
        <dbReference type="ChEBI" id="CHEBI:15378"/>
        <dbReference type="ChEBI" id="CHEBI:29999"/>
        <dbReference type="ChEBI" id="CHEBI:30616"/>
        <dbReference type="ChEBI" id="CHEBI:83421"/>
        <dbReference type="ChEBI" id="CHEBI:456216"/>
        <dbReference type="EC" id="2.7.11.1"/>
    </reaction>
</comment>
<dbReference type="EC" id="2.7.11.1" evidence="2"/>
<evidence type="ECO:0000256" key="11">
    <source>
        <dbReference type="SAM" id="MobiDB-lite"/>
    </source>
</evidence>
<gene>
    <name evidence="13" type="ORF">EV702DRAFT_1137233</name>
</gene>
<dbReference type="SMART" id="SM00220">
    <property type="entry name" value="S_TKc"/>
    <property type="match status" value="1"/>
</dbReference>
<evidence type="ECO:0000256" key="2">
    <source>
        <dbReference type="ARBA" id="ARBA00012513"/>
    </source>
</evidence>
<feature type="binding site" evidence="10">
    <location>
        <position position="156"/>
    </location>
    <ligand>
        <name>ATP</name>
        <dbReference type="ChEBI" id="CHEBI:30616"/>
    </ligand>
</feature>
<organism evidence="13 14">
    <name type="scientific">Suillus placidus</name>
    <dbReference type="NCBI Taxonomy" id="48579"/>
    <lineage>
        <taxon>Eukaryota</taxon>
        <taxon>Fungi</taxon>
        <taxon>Dikarya</taxon>
        <taxon>Basidiomycota</taxon>
        <taxon>Agaricomycotina</taxon>
        <taxon>Agaricomycetes</taxon>
        <taxon>Agaricomycetidae</taxon>
        <taxon>Boletales</taxon>
        <taxon>Suillineae</taxon>
        <taxon>Suillaceae</taxon>
        <taxon>Suillus</taxon>
    </lineage>
</organism>
<dbReference type="PROSITE" id="PS00108">
    <property type="entry name" value="PROTEIN_KINASE_ST"/>
    <property type="match status" value="1"/>
</dbReference>
<evidence type="ECO:0000256" key="8">
    <source>
        <dbReference type="ARBA" id="ARBA00047899"/>
    </source>
</evidence>
<dbReference type="Pfam" id="PF00069">
    <property type="entry name" value="Pkinase"/>
    <property type="match status" value="1"/>
</dbReference>
<feature type="domain" description="Protein kinase" evidence="12">
    <location>
        <begin position="117"/>
        <end position="380"/>
    </location>
</feature>
<keyword evidence="14" id="KW-1185">Reference proteome</keyword>
<evidence type="ECO:0000259" key="12">
    <source>
        <dbReference type="PROSITE" id="PS50011"/>
    </source>
</evidence>
<reference evidence="13" key="1">
    <citation type="journal article" date="2020" name="New Phytol.">
        <title>Comparative genomics reveals dynamic genome evolution in host specialist ectomycorrhizal fungi.</title>
        <authorList>
            <person name="Lofgren L.A."/>
            <person name="Nguyen N.H."/>
            <person name="Vilgalys R."/>
            <person name="Ruytinx J."/>
            <person name="Liao H.L."/>
            <person name="Branco S."/>
            <person name="Kuo A."/>
            <person name="LaButti K."/>
            <person name="Lipzen A."/>
            <person name="Andreopoulos W."/>
            <person name="Pangilinan J."/>
            <person name="Riley R."/>
            <person name="Hundley H."/>
            <person name="Na H."/>
            <person name="Barry K."/>
            <person name="Grigoriev I.V."/>
            <person name="Stajich J.E."/>
            <person name="Kennedy P.G."/>
        </authorList>
    </citation>
    <scope>NUCLEOTIDE SEQUENCE</scope>
    <source>
        <strain evidence="13">DOB743</strain>
    </source>
</reference>
<sequence>MVQVTPPTFPPTLIDLSRNASVISSSSETDTPSELPKSPRPRPARTFSSPRSQSPQSRTATPSRPPTYLTRELGVSTHTQPDLAQAQQQSKERSKSRKRSREASRARSANGRGAQEFSFRDTLGEGSYSTVMRAQYIRTGQEYAIKILDKNHLIRKDKMLVALAEKNVLVKLGAAHPGIIHLHWTFQDEWSLFFVLDLAPNGEMQSRISRLGSLSLSSSRYYAAQIVDALEYMHGKDVIHRDLKPENLLLDAQFRIKITDFGTGKILDNGAERANTFVGTAQYVAPELLESNETSKSSDLWALGCIIYQMISGRFAFQGLSEYLTWQKIKSLDYTFPDGFDEDAKDLVQRLFVRDPTQRLGAGGPDSAHSYAALRAHPFFASVAWETLWIDPAPPLEAGLVKKVPAADEVERGQWDDVGDMWDRLVGGNADVGSGSGEGEVSGDGVEWARDSDGTELHSFKARHAGRYAEQGPMGEMPDYLVWQSRTNEGRAMPGLEEDLEETQTVVGEHENNTALPDIETSPPPIPQAGAEPLSPSEVSPVPTEIINPAISIAVPGVNGPSSGSSSSDGSPVEGVAADLDVKLRIAEVKLKPSLSRGRNRAQTPVQGNGPCSNADWSSLLLPSECVLFYTRVEARSPKRRGSKLRLPISASLTKTKTRQLVLTTMRLLCVKQKEGGQVSLKSEVGLGVGKEREKPREKERDANKDCRNVIESAEPKGEREFVILTVSPFTPVLRVFTPLILCIPRSLIGRRRMLLRRALCLRCGWRRSTRLSFGEMRISRHGLGHDEDRFEAGPWLT</sequence>
<dbReference type="PANTHER" id="PTHR24356:SF163">
    <property type="entry name" value="3-PHOSPHOINOSITIDE-DEPENDENT PROTEIN KINASE 1-RELATED"/>
    <property type="match status" value="1"/>
</dbReference>
<evidence type="ECO:0000256" key="3">
    <source>
        <dbReference type="ARBA" id="ARBA00022527"/>
    </source>
</evidence>
<keyword evidence="7 10" id="KW-0067">ATP-binding</keyword>
<comment type="caution">
    <text evidence="13">The sequence shown here is derived from an EMBL/GenBank/DDBJ whole genome shotgun (WGS) entry which is preliminary data.</text>
</comment>
<evidence type="ECO:0000313" key="14">
    <source>
        <dbReference type="Proteomes" id="UP000714275"/>
    </source>
</evidence>
<dbReference type="GO" id="GO:0035556">
    <property type="term" value="P:intracellular signal transduction"/>
    <property type="evidence" value="ECO:0007669"/>
    <property type="project" value="TreeGrafter"/>
</dbReference>
<dbReference type="InterPro" id="IPR008271">
    <property type="entry name" value="Ser/Thr_kinase_AS"/>
</dbReference>
<feature type="compositionally biased region" description="Low complexity" evidence="11">
    <location>
        <begin position="48"/>
        <end position="58"/>
    </location>
</feature>
<feature type="region of interest" description="Disordered" evidence="11">
    <location>
        <begin position="513"/>
        <end position="539"/>
    </location>
</feature>
<keyword evidence="5 10" id="KW-0547">Nucleotide-binding</keyword>
<evidence type="ECO:0000256" key="7">
    <source>
        <dbReference type="ARBA" id="ARBA00022840"/>
    </source>
</evidence>
<comment type="catalytic activity">
    <reaction evidence="8">
        <text>L-threonyl-[protein] + ATP = O-phospho-L-threonyl-[protein] + ADP + H(+)</text>
        <dbReference type="Rhea" id="RHEA:46608"/>
        <dbReference type="Rhea" id="RHEA-COMP:11060"/>
        <dbReference type="Rhea" id="RHEA-COMP:11605"/>
        <dbReference type="ChEBI" id="CHEBI:15378"/>
        <dbReference type="ChEBI" id="CHEBI:30013"/>
        <dbReference type="ChEBI" id="CHEBI:30616"/>
        <dbReference type="ChEBI" id="CHEBI:61977"/>
        <dbReference type="ChEBI" id="CHEBI:456216"/>
        <dbReference type="EC" id="2.7.11.1"/>
    </reaction>
</comment>
<dbReference type="InterPro" id="IPR011009">
    <property type="entry name" value="Kinase-like_dom_sf"/>
</dbReference>
<dbReference type="GO" id="GO:0004674">
    <property type="term" value="F:protein serine/threonine kinase activity"/>
    <property type="evidence" value="ECO:0007669"/>
    <property type="project" value="UniProtKB-KW"/>
</dbReference>
<evidence type="ECO:0000313" key="13">
    <source>
        <dbReference type="EMBL" id="KAG1771174.1"/>
    </source>
</evidence>
<feature type="compositionally biased region" description="Polar residues" evidence="11">
    <location>
        <begin position="18"/>
        <end position="32"/>
    </location>
</feature>
<evidence type="ECO:0000256" key="10">
    <source>
        <dbReference type="PROSITE-ProRule" id="PRU10141"/>
    </source>
</evidence>
<dbReference type="EMBL" id="JABBWD010000060">
    <property type="protein sequence ID" value="KAG1771174.1"/>
    <property type="molecule type" value="Genomic_DNA"/>
</dbReference>
<name>A0A9P6ZLJ7_9AGAM</name>
<dbReference type="PROSITE" id="PS00107">
    <property type="entry name" value="PROTEIN_KINASE_ATP"/>
    <property type="match status" value="1"/>
</dbReference>
<proteinExistence type="inferred from homology"/>
<dbReference type="PANTHER" id="PTHR24356">
    <property type="entry name" value="SERINE/THREONINE-PROTEIN KINASE"/>
    <property type="match status" value="1"/>
</dbReference>
<protein>
    <recommendedName>
        <fullName evidence="2">non-specific serine/threonine protein kinase</fullName>
        <ecNumber evidence="2">2.7.11.1</ecNumber>
    </recommendedName>
</protein>
<evidence type="ECO:0000256" key="4">
    <source>
        <dbReference type="ARBA" id="ARBA00022679"/>
    </source>
</evidence>
<comment type="similarity">
    <text evidence="1">Belongs to the protein kinase superfamily. AGC Ser/Thr protein kinase family. PDPK1 subfamily.</text>
</comment>
<dbReference type="InterPro" id="IPR050236">
    <property type="entry name" value="Ser_Thr_kinase_AGC"/>
</dbReference>
<dbReference type="GO" id="GO:0005524">
    <property type="term" value="F:ATP binding"/>
    <property type="evidence" value="ECO:0007669"/>
    <property type="project" value="UniProtKB-UniRule"/>
</dbReference>
<dbReference type="CDD" id="cd05581">
    <property type="entry name" value="STKc_PDK1"/>
    <property type="match status" value="1"/>
</dbReference>
<dbReference type="InterPro" id="IPR000719">
    <property type="entry name" value="Prot_kinase_dom"/>
</dbReference>
<dbReference type="PROSITE" id="PS50011">
    <property type="entry name" value="PROTEIN_KINASE_DOM"/>
    <property type="match status" value="1"/>
</dbReference>
<keyword evidence="3" id="KW-0723">Serine/threonine-protein kinase</keyword>
<evidence type="ECO:0000256" key="5">
    <source>
        <dbReference type="ARBA" id="ARBA00022741"/>
    </source>
</evidence>
<dbReference type="AlphaFoldDB" id="A0A9P6ZLJ7"/>
<dbReference type="Proteomes" id="UP000714275">
    <property type="component" value="Unassembled WGS sequence"/>
</dbReference>
<dbReference type="Gene3D" id="1.10.510.10">
    <property type="entry name" value="Transferase(Phosphotransferase) domain 1"/>
    <property type="match status" value="1"/>
</dbReference>
<dbReference type="InterPro" id="IPR039046">
    <property type="entry name" value="PDPK1"/>
</dbReference>
<accession>A0A9P6ZLJ7</accession>
<keyword evidence="6 13" id="KW-0418">Kinase</keyword>
<evidence type="ECO:0000256" key="1">
    <source>
        <dbReference type="ARBA" id="ARBA00010006"/>
    </source>
</evidence>
<dbReference type="SUPFAM" id="SSF56112">
    <property type="entry name" value="Protein kinase-like (PK-like)"/>
    <property type="match status" value="1"/>
</dbReference>
<evidence type="ECO:0000256" key="6">
    <source>
        <dbReference type="ARBA" id="ARBA00022777"/>
    </source>
</evidence>
<keyword evidence="4" id="KW-0808">Transferase</keyword>
<dbReference type="Gene3D" id="3.30.200.20">
    <property type="entry name" value="Phosphorylase Kinase, domain 1"/>
    <property type="match status" value="1"/>
</dbReference>
<dbReference type="FunFam" id="1.10.510.10:FF:000833">
    <property type="entry name" value="AGC family protein kinase"/>
    <property type="match status" value="1"/>
</dbReference>
<evidence type="ECO:0000256" key="9">
    <source>
        <dbReference type="ARBA" id="ARBA00048679"/>
    </source>
</evidence>
<dbReference type="InterPro" id="IPR017441">
    <property type="entry name" value="Protein_kinase_ATP_BS"/>
</dbReference>